<dbReference type="CDD" id="cd02440">
    <property type="entry name" value="AdoMet_MTases"/>
    <property type="match status" value="1"/>
</dbReference>
<dbReference type="InterPro" id="IPR029063">
    <property type="entry name" value="SAM-dependent_MTases_sf"/>
</dbReference>
<organism evidence="3 4">
    <name type="scientific">Trichophyton interdigitale</name>
    <dbReference type="NCBI Taxonomy" id="101480"/>
    <lineage>
        <taxon>Eukaryota</taxon>
        <taxon>Fungi</taxon>
        <taxon>Dikarya</taxon>
        <taxon>Ascomycota</taxon>
        <taxon>Pezizomycotina</taxon>
        <taxon>Eurotiomycetes</taxon>
        <taxon>Eurotiomycetidae</taxon>
        <taxon>Onygenales</taxon>
        <taxon>Arthrodermataceae</taxon>
        <taxon>Trichophyton</taxon>
    </lineage>
</organism>
<feature type="compositionally biased region" description="Gly residues" evidence="1">
    <location>
        <begin position="1"/>
        <end position="17"/>
    </location>
</feature>
<dbReference type="InterPro" id="IPR041698">
    <property type="entry name" value="Methyltransf_25"/>
</dbReference>
<feature type="region of interest" description="Disordered" evidence="1">
    <location>
        <begin position="1"/>
        <end position="60"/>
    </location>
</feature>
<name>A0A9P4YKB0_9EURO</name>
<gene>
    <name evidence="3" type="ORF">GY632_2042</name>
</gene>
<comment type="caution">
    <text evidence="3">The sequence shown here is derived from an EMBL/GenBank/DDBJ whole genome shotgun (WGS) entry which is preliminary data.</text>
</comment>
<feature type="compositionally biased region" description="Low complexity" evidence="1">
    <location>
        <begin position="18"/>
        <end position="60"/>
    </location>
</feature>
<evidence type="ECO:0000259" key="2">
    <source>
        <dbReference type="Pfam" id="PF13649"/>
    </source>
</evidence>
<dbReference type="AlphaFoldDB" id="A0A9P4YKB0"/>
<reference evidence="3" key="1">
    <citation type="submission" date="2020-03" db="EMBL/GenBank/DDBJ databases">
        <title>Whole Genome Sequence of Trichophyton interdigitale from India.</title>
        <authorList>
            <person name="Kumar P."/>
        </authorList>
    </citation>
    <scope>NUCLEOTIDE SEQUENCE</scope>
    <source>
        <strain evidence="3">UCMS-IGIB-CI14</strain>
    </source>
</reference>
<evidence type="ECO:0000313" key="4">
    <source>
        <dbReference type="Proteomes" id="UP000749309"/>
    </source>
</evidence>
<dbReference type="PANTHER" id="PTHR43591:SF100">
    <property type="entry name" value="SAM BINDING MOTIF CONTAINING PROTEIN (AFU_ORTHOLOGUE AFUA_4G12760)"/>
    <property type="match status" value="1"/>
</dbReference>
<dbReference type="Proteomes" id="UP000749309">
    <property type="component" value="Unassembled WGS sequence"/>
</dbReference>
<dbReference type="EMBL" id="JAAQVJ010000045">
    <property type="protein sequence ID" value="KAF3897922.1"/>
    <property type="molecule type" value="Genomic_DNA"/>
</dbReference>
<dbReference type="Pfam" id="PF13649">
    <property type="entry name" value="Methyltransf_25"/>
    <property type="match status" value="1"/>
</dbReference>
<accession>A0A9P4YKB0</accession>
<feature type="domain" description="Methyltransferase" evidence="2">
    <location>
        <begin position="185"/>
        <end position="286"/>
    </location>
</feature>
<evidence type="ECO:0000256" key="1">
    <source>
        <dbReference type="SAM" id="MobiDB-lite"/>
    </source>
</evidence>
<dbReference type="Gene3D" id="3.40.50.150">
    <property type="entry name" value="Vaccinia Virus protein VP39"/>
    <property type="match status" value="1"/>
</dbReference>
<sequence length="472" mass="51594">MAVPPAGGGSNTSGGGNTTTTTTTTTTTKTTTTTTTTTTTGSSNNNNSSSNSSNNNTSTYNYSSNEIRHYSYNHHYQYTPPTLVSAVDFKHVFLPHAPMMSIPALDPLPAGGGSPSSASLNTDYTTYPLGKQNGRTYLRDPESTYPLPCDVPEIHRQSLHSLIVMTVWGGPFCSPTTADNPPKKVLELGCGSGLWTSACHEYFVNRGQTDISFTGLDIISLAPELQHKQGVDWQFKKHDLRKNTLPFADESFDFVFIKDVSLCGPMSDLKADGTLSEPLRVLKSGGVLEIWDSDMVYRTLLPNPPVAPGKLSEEYQEQAEITGTYTISSATPFTNAQNKYLNDYNTWIQKAFDARKLNTMPCATIGLAFSSEAESFQSSGSRRVAIPLGEVKWEQKQNGKPLTADQMALRQTTLLTVVQLIESMEPLLMEASGKGQAEWDRWWTGMTTDLMQKGGVASGECLEIGAWWGRKK</sequence>
<protein>
    <submittedName>
        <fullName evidence="3">SAM binding domain-containing protein containing protein</fullName>
    </submittedName>
</protein>
<proteinExistence type="predicted"/>
<dbReference type="PANTHER" id="PTHR43591">
    <property type="entry name" value="METHYLTRANSFERASE"/>
    <property type="match status" value="1"/>
</dbReference>
<evidence type="ECO:0000313" key="3">
    <source>
        <dbReference type="EMBL" id="KAF3897922.1"/>
    </source>
</evidence>
<dbReference type="GO" id="GO:0008168">
    <property type="term" value="F:methyltransferase activity"/>
    <property type="evidence" value="ECO:0007669"/>
    <property type="project" value="TreeGrafter"/>
</dbReference>
<dbReference type="SUPFAM" id="SSF53335">
    <property type="entry name" value="S-adenosyl-L-methionine-dependent methyltransferases"/>
    <property type="match status" value="1"/>
</dbReference>